<dbReference type="Pfam" id="PF21778">
    <property type="entry name" value="DUF6873"/>
    <property type="match status" value="1"/>
</dbReference>
<accession>A0ABY7JSP0</accession>
<gene>
    <name evidence="2" type="ORF">O0R46_03270</name>
</gene>
<organism evidence="2 3">
    <name type="scientific">Peptostreptococcus equinus</name>
    <dbReference type="NCBI Taxonomy" id="3003601"/>
    <lineage>
        <taxon>Bacteria</taxon>
        <taxon>Bacillati</taxon>
        <taxon>Bacillota</taxon>
        <taxon>Clostridia</taxon>
        <taxon>Peptostreptococcales</taxon>
        <taxon>Peptostreptococcaceae</taxon>
        <taxon>Peptostreptococcus</taxon>
    </lineage>
</organism>
<keyword evidence="3" id="KW-1185">Reference proteome</keyword>
<feature type="domain" description="DUF6873" evidence="1">
    <location>
        <begin position="5"/>
        <end position="229"/>
    </location>
</feature>
<evidence type="ECO:0000313" key="3">
    <source>
        <dbReference type="Proteomes" id="UP001164187"/>
    </source>
</evidence>
<dbReference type="Proteomes" id="UP001164187">
    <property type="component" value="Chromosome"/>
</dbReference>
<reference evidence="2" key="1">
    <citation type="submission" date="2022-12" db="EMBL/GenBank/DDBJ databases">
        <title>Peptostreptococcus.</title>
        <authorList>
            <person name="Lee S.H."/>
        </authorList>
    </citation>
    <scope>NUCLEOTIDE SEQUENCE</scope>
    <source>
        <strain evidence="2">CBA3647</strain>
    </source>
</reference>
<protein>
    <recommendedName>
        <fullName evidence="1">DUF6873 domain-containing protein</fullName>
    </recommendedName>
</protein>
<name>A0ABY7JSP0_9FIRM</name>
<dbReference type="RefSeq" id="WP_269312150.1">
    <property type="nucleotide sequence ID" value="NZ_CP114052.1"/>
</dbReference>
<sequence>MKNIIVDRRISKEIKSNLSSIGYNVIESYKHEYLYSAIESHVDICLFFDGKIFIASPESYEYYSIILKGQKIECGSTRLSKNYPKDVAYNVSYMGEYAIANIECTDKIVLEQLKKNGTKLIDINQGYANCSICQVDQKSLITSDKGIYKNVIEEGLDVLLIQAGHIDLFDMDYGFIGGASGKLGDETICFFGNIDLHPDGQSIRKFIEYRNKKIVCLSEGKLRDYGSCIVF</sequence>
<dbReference type="EMBL" id="CP114052">
    <property type="protein sequence ID" value="WAW15479.1"/>
    <property type="molecule type" value="Genomic_DNA"/>
</dbReference>
<dbReference type="InterPro" id="IPR049238">
    <property type="entry name" value="DUF6873"/>
</dbReference>
<proteinExistence type="predicted"/>
<evidence type="ECO:0000259" key="1">
    <source>
        <dbReference type="Pfam" id="PF21778"/>
    </source>
</evidence>
<evidence type="ECO:0000313" key="2">
    <source>
        <dbReference type="EMBL" id="WAW15479.1"/>
    </source>
</evidence>